<feature type="transmembrane region" description="Helical" evidence="6">
    <location>
        <begin position="323"/>
        <end position="342"/>
    </location>
</feature>
<reference evidence="7 8" key="1">
    <citation type="submission" date="2018-06" db="EMBL/GenBank/DDBJ databases">
        <authorList>
            <consortium name="Pathogen Informatics"/>
            <person name="Doyle S."/>
        </authorList>
    </citation>
    <scope>NUCLEOTIDE SEQUENCE [LARGE SCALE GENOMIC DNA]</scope>
    <source>
        <strain evidence="7 8">NCTC10571</strain>
    </source>
</reference>
<keyword evidence="2" id="KW-0813">Transport</keyword>
<feature type="transmembrane region" description="Helical" evidence="6">
    <location>
        <begin position="21"/>
        <end position="38"/>
    </location>
</feature>
<keyword evidence="3 6" id="KW-0812">Transmembrane</keyword>
<dbReference type="InterPro" id="IPR004813">
    <property type="entry name" value="OPT"/>
</dbReference>
<sequence length="682" mass="72135">MKNHDFMSHELKLPELTLRGVILGLFITIVFTASNVYLGLKVGLTFSSAIPAAIISMAILRMCKDSNILENNLVQTQASAAGTLFAVIFVIPGLLMIGYWQGFQFWQTLMICACGGCLGVLFTIPLRRAMVVNTDLPYPEGRAAAEILKVGSASVSEKKGVTGMKDIVSGGVIAALINLFSSGFGYLSAEMMNWIHLSKNVVTCLPLGFSPALLGAGYLIGLASGLAILFGLVVTWLGFVPYFMSISDIPSGVAIGEVATSIWSSKIRFMGAGTIGIAAIWTLITLLKPILDGIRMSIKAVSDNNVSNDNLHRMDTDMTPKSIGIVFVLIIIGLIGVFYSFLAGGNLSTGMTLLYIVVGIIVAVGMGFFVAAACGYMAGLIGTSSSPISGIGILGIIVSSLVVLALGNLAGLFSSEYGTLFATAFAIFITSVITSIAAISNDNLQDLKTGLLVGATPWKQQVALLIGCIAGAIAIAPVLNLLYEAYGFPGAMPRPDMDVNQVLSAPQATLMATIAKGIFNNSMDWSYILYGVIFGIIIIIIDVLLKKSTKNLSLPPLAVGMGIYLPPTLQMPLVVGAVLSYVVNRYLRKRAEVRSPQNVVDDVDTCNRRGILFASGMIVGESLMGVLLAGIIVVSVTSGGSEAPLRMVGDSFGDTAQWLGLLVNILLIIEFARRIITAKLNK</sequence>
<dbReference type="PANTHER" id="PTHR31645:SF0">
    <property type="entry name" value="OLIGOPEPTIDE TRANSPORTER YGL114W-RELATED"/>
    <property type="match status" value="1"/>
</dbReference>
<comment type="subcellular location">
    <subcellularLocation>
        <location evidence="1">Membrane</location>
        <topology evidence="1">Multi-pass membrane protein</topology>
    </subcellularLocation>
</comment>
<dbReference type="RefSeq" id="WP_115151345.1">
    <property type="nucleotide sequence ID" value="NZ_UGPP01000001.1"/>
</dbReference>
<feature type="transmembrane region" description="Helical" evidence="6">
    <location>
        <begin position="419"/>
        <end position="441"/>
    </location>
</feature>
<dbReference type="GO" id="GO:0035673">
    <property type="term" value="F:oligopeptide transmembrane transporter activity"/>
    <property type="evidence" value="ECO:0007669"/>
    <property type="project" value="InterPro"/>
</dbReference>
<feature type="transmembrane region" description="Helical" evidence="6">
    <location>
        <begin position="80"/>
        <end position="99"/>
    </location>
</feature>
<keyword evidence="4 6" id="KW-1133">Transmembrane helix</keyword>
<keyword evidence="5 6" id="KW-0472">Membrane</keyword>
<dbReference type="InterPro" id="IPR004814">
    <property type="entry name" value="Oligopep_transpt"/>
</dbReference>
<feature type="transmembrane region" description="Helical" evidence="6">
    <location>
        <begin position="354"/>
        <end position="379"/>
    </location>
</feature>
<feature type="transmembrane region" description="Helical" evidence="6">
    <location>
        <begin position="611"/>
        <end position="636"/>
    </location>
</feature>
<accession>A0A378NR91</accession>
<evidence type="ECO:0000256" key="4">
    <source>
        <dbReference type="ARBA" id="ARBA00022989"/>
    </source>
</evidence>
<dbReference type="STRING" id="1122216.GCA_000423385_01810"/>
<evidence type="ECO:0000313" key="7">
    <source>
        <dbReference type="EMBL" id="STY70914.1"/>
    </source>
</evidence>
<feature type="transmembrane region" description="Helical" evidence="6">
    <location>
        <begin position="656"/>
        <end position="676"/>
    </location>
</feature>
<dbReference type="InterPro" id="IPR045035">
    <property type="entry name" value="YSL-like"/>
</dbReference>
<dbReference type="PANTHER" id="PTHR31645">
    <property type="entry name" value="OLIGOPEPTIDE TRANSPORTER YGL114W-RELATED"/>
    <property type="match status" value="1"/>
</dbReference>
<gene>
    <name evidence="7" type="ORF">NCTC10571_01064</name>
</gene>
<feature type="transmembrane region" description="Helical" evidence="6">
    <location>
        <begin position="267"/>
        <end position="287"/>
    </location>
</feature>
<protein>
    <submittedName>
        <fullName evidence="7">Oligopeptide transporter, OPT family</fullName>
    </submittedName>
</protein>
<feature type="transmembrane region" description="Helical" evidence="6">
    <location>
        <begin position="105"/>
        <end position="124"/>
    </location>
</feature>
<dbReference type="Pfam" id="PF03169">
    <property type="entry name" value="OPT"/>
    <property type="match status" value="1"/>
</dbReference>
<evidence type="ECO:0000256" key="6">
    <source>
        <dbReference type="SAM" id="Phobius"/>
    </source>
</evidence>
<feature type="transmembrane region" description="Helical" evidence="6">
    <location>
        <begin position="167"/>
        <end position="188"/>
    </location>
</feature>
<feature type="transmembrane region" description="Helical" evidence="6">
    <location>
        <begin position="462"/>
        <end position="483"/>
    </location>
</feature>
<feature type="transmembrane region" description="Helical" evidence="6">
    <location>
        <begin position="391"/>
        <end position="413"/>
    </location>
</feature>
<evidence type="ECO:0000313" key="8">
    <source>
        <dbReference type="Proteomes" id="UP000255234"/>
    </source>
</evidence>
<dbReference type="GO" id="GO:0016020">
    <property type="term" value="C:membrane"/>
    <property type="evidence" value="ECO:0007669"/>
    <property type="project" value="UniProtKB-SubCell"/>
</dbReference>
<evidence type="ECO:0000256" key="3">
    <source>
        <dbReference type="ARBA" id="ARBA00022692"/>
    </source>
</evidence>
<name>A0A378NR91_9FIRM</name>
<dbReference type="NCBIfam" id="TIGR00733">
    <property type="entry name" value="OPT family oligopeptide transporter"/>
    <property type="match status" value="1"/>
</dbReference>
<evidence type="ECO:0000256" key="5">
    <source>
        <dbReference type="ARBA" id="ARBA00023136"/>
    </source>
</evidence>
<dbReference type="NCBIfam" id="TIGR00728">
    <property type="entry name" value="OPT_sfam"/>
    <property type="match status" value="2"/>
</dbReference>
<feature type="transmembrane region" description="Helical" evidence="6">
    <location>
        <begin position="527"/>
        <end position="545"/>
    </location>
</feature>
<dbReference type="AlphaFoldDB" id="A0A378NR91"/>
<dbReference type="EMBL" id="UGPP01000001">
    <property type="protein sequence ID" value="STY70914.1"/>
    <property type="molecule type" value="Genomic_DNA"/>
</dbReference>
<dbReference type="Proteomes" id="UP000255234">
    <property type="component" value="Unassembled WGS sequence"/>
</dbReference>
<evidence type="ECO:0000256" key="2">
    <source>
        <dbReference type="ARBA" id="ARBA00022448"/>
    </source>
</evidence>
<feature type="transmembrane region" description="Helical" evidence="6">
    <location>
        <begin position="44"/>
        <end position="60"/>
    </location>
</feature>
<feature type="transmembrane region" description="Helical" evidence="6">
    <location>
        <begin position="557"/>
        <end position="583"/>
    </location>
</feature>
<evidence type="ECO:0000256" key="1">
    <source>
        <dbReference type="ARBA" id="ARBA00004141"/>
    </source>
</evidence>
<organism evidence="7 8">
    <name type="scientific">Megamonas hypermegale</name>
    <dbReference type="NCBI Taxonomy" id="158847"/>
    <lineage>
        <taxon>Bacteria</taxon>
        <taxon>Bacillati</taxon>
        <taxon>Bacillota</taxon>
        <taxon>Negativicutes</taxon>
        <taxon>Selenomonadales</taxon>
        <taxon>Selenomonadaceae</taxon>
        <taxon>Megamonas</taxon>
    </lineage>
</organism>
<proteinExistence type="predicted"/>
<feature type="transmembrane region" description="Helical" evidence="6">
    <location>
        <begin position="227"/>
        <end position="247"/>
    </location>
</feature>